<comment type="caution">
    <text evidence="2">The sequence shown here is derived from an EMBL/GenBank/DDBJ whole genome shotgun (WGS) entry which is preliminary data.</text>
</comment>
<reference evidence="2" key="1">
    <citation type="submission" date="2017-08" db="EMBL/GenBank/DDBJ databases">
        <authorList>
            <person name="Polle J.E."/>
            <person name="Barry K."/>
            <person name="Cushman J."/>
            <person name="Schmutz J."/>
            <person name="Tran D."/>
            <person name="Hathwaick L.T."/>
            <person name="Yim W.C."/>
            <person name="Jenkins J."/>
            <person name="Mckie-Krisberg Z.M."/>
            <person name="Prochnik S."/>
            <person name="Lindquist E."/>
            <person name="Dockter R.B."/>
            <person name="Adam C."/>
            <person name="Molina H."/>
            <person name="Bunkerborg J."/>
            <person name="Jin E."/>
            <person name="Buchheim M."/>
            <person name="Magnuson J."/>
        </authorList>
    </citation>
    <scope>NUCLEOTIDE SEQUENCE</scope>
    <source>
        <strain evidence="2">CCAP 19/18</strain>
    </source>
</reference>
<sequence>IVLVEGNYLLLLEEPWGQLQSQGLLDDRIFVDTDLDECAARVFRRQTGHGNTPEQSRQRISGNDRPNGELVQTTRVNADVIVPNVPIDS</sequence>
<dbReference type="EMBL" id="MU069596">
    <property type="protein sequence ID" value="KAF5837978.1"/>
    <property type="molecule type" value="Genomic_DNA"/>
</dbReference>
<gene>
    <name evidence="2" type="ORF">DUNSADRAFT_3639</name>
</gene>
<dbReference type="Proteomes" id="UP000815325">
    <property type="component" value="Unassembled WGS sequence"/>
</dbReference>
<keyword evidence="3" id="KW-1185">Reference proteome</keyword>
<organism evidence="2 3">
    <name type="scientific">Dunaliella salina</name>
    <name type="common">Green alga</name>
    <name type="synonym">Protococcus salinus</name>
    <dbReference type="NCBI Taxonomy" id="3046"/>
    <lineage>
        <taxon>Eukaryota</taxon>
        <taxon>Viridiplantae</taxon>
        <taxon>Chlorophyta</taxon>
        <taxon>core chlorophytes</taxon>
        <taxon>Chlorophyceae</taxon>
        <taxon>CS clade</taxon>
        <taxon>Chlamydomonadales</taxon>
        <taxon>Dunaliellaceae</taxon>
        <taxon>Dunaliella</taxon>
    </lineage>
</organism>
<proteinExistence type="predicted"/>
<evidence type="ECO:0000313" key="2">
    <source>
        <dbReference type="EMBL" id="KAF5837978.1"/>
    </source>
</evidence>
<name>A0ABQ7GTP8_DUNSA</name>
<evidence type="ECO:0000313" key="3">
    <source>
        <dbReference type="Proteomes" id="UP000815325"/>
    </source>
</evidence>
<dbReference type="InterPro" id="IPR027417">
    <property type="entry name" value="P-loop_NTPase"/>
</dbReference>
<protein>
    <submittedName>
        <fullName evidence="2">Uncharacterized protein</fullName>
    </submittedName>
</protein>
<feature type="region of interest" description="Disordered" evidence="1">
    <location>
        <begin position="44"/>
        <end position="69"/>
    </location>
</feature>
<feature type="compositionally biased region" description="Polar residues" evidence="1">
    <location>
        <begin position="48"/>
        <end position="61"/>
    </location>
</feature>
<dbReference type="Gene3D" id="3.40.50.300">
    <property type="entry name" value="P-loop containing nucleotide triphosphate hydrolases"/>
    <property type="match status" value="1"/>
</dbReference>
<dbReference type="SUPFAM" id="SSF52540">
    <property type="entry name" value="P-loop containing nucleoside triphosphate hydrolases"/>
    <property type="match status" value="1"/>
</dbReference>
<evidence type="ECO:0000256" key="1">
    <source>
        <dbReference type="SAM" id="MobiDB-lite"/>
    </source>
</evidence>
<feature type="non-terminal residue" evidence="2">
    <location>
        <position position="1"/>
    </location>
</feature>
<accession>A0ABQ7GTP8</accession>